<keyword evidence="3" id="KW-1185">Reference proteome</keyword>
<proteinExistence type="predicted"/>
<feature type="transmembrane region" description="Helical" evidence="1">
    <location>
        <begin position="6"/>
        <end position="32"/>
    </location>
</feature>
<keyword evidence="1" id="KW-0812">Transmembrane</keyword>
<dbReference type="Proteomes" id="UP001596157">
    <property type="component" value="Unassembled WGS sequence"/>
</dbReference>
<reference evidence="3" key="1">
    <citation type="journal article" date="2019" name="Int. J. Syst. Evol. Microbiol.">
        <title>The Global Catalogue of Microorganisms (GCM) 10K type strain sequencing project: providing services to taxonomists for standard genome sequencing and annotation.</title>
        <authorList>
            <consortium name="The Broad Institute Genomics Platform"/>
            <consortium name="The Broad Institute Genome Sequencing Center for Infectious Disease"/>
            <person name="Wu L."/>
            <person name="Ma J."/>
        </authorList>
    </citation>
    <scope>NUCLEOTIDE SEQUENCE [LARGE SCALE GENOMIC DNA]</scope>
    <source>
        <strain evidence="3">CCUG 59778</strain>
    </source>
</reference>
<organism evidence="2 3">
    <name type="scientific">Actinokineospora guangxiensis</name>
    <dbReference type="NCBI Taxonomy" id="1490288"/>
    <lineage>
        <taxon>Bacteria</taxon>
        <taxon>Bacillati</taxon>
        <taxon>Actinomycetota</taxon>
        <taxon>Actinomycetes</taxon>
        <taxon>Pseudonocardiales</taxon>
        <taxon>Pseudonocardiaceae</taxon>
        <taxon>Actinokineospora</taxon>
    </lineage>
</organism>
<protein>
    <recommendedName>
        <fullName evidence="4">Membrane protein YqaA with SNARE-associated domain</fullName>
    </recommendedName>
</protein>
<sequence length="172" mass="19325">MWPWLCLALAVAVGAALVPFVSVELFVIGFALQRPDISWALIAAVVAVGHVTGKLVYFYAARGAIHLPAVLRRRQREPRVMTDRRLRWQLRTKRVRAWVAWTREKCEAHPHWMFGTYSLSAVAGLPPFMAMTMLAGLVRMKVATFLGAGIIGRFIRFSLLAASPAVFHGWFH</sequence>
<keyword evidence="1" id="KW-0472">Membrane</keyword>
<feature type="transmembrane region" description="Helical" evidence="1">
    <location>
        <begin position="117"/>
        <end position="138"/>
    </location>
</feature>
<feature type="transmembrane region" description="Helical" evidence="1">
    <location>
        <begin position="150"/>
        <end position="171"/>
    </location>
</feature>
<name>A0ABW0ETB1_9PSEU</name>
<evidence type="ECO:0000313" key="3">
    <source>
        <dbReference type="Proteomes" id="UP001596157"/>
    </source>
</evidence>
<dbReference type="RefSeq" id="WP_378249135.1">
    <property type="nucleotide sequence ID" value="NZ_JBHSKF010000010.1"/>
</dbReference>
<gene>
    <name evidence="2" type="ORF">ACFPM7_19735</name>
</gene>
<evidence type="ECO:0008006" key="4">
    <source>
        <dbReference type="Google" id="ProtNLM"/>
    </source>
</evidence>
<feature type="transmembrane region" description="Helical" evidence="1">
    <location>
        <begin position="39"/>
        <end position="60"/>
    </location>
</feature>
<dbReference type="EMBL" id="JBHSKF010000010">
    <property type="protein sequence ID" value="MFC5289290.1"/>
    <property type="molecule type" value="Genomic_DNA"/>
</dbReference>
<evidence type="ECO:0000313" key="2">
    <source>
        <dbReference type="EMBL" id="MFC5289290.1"/>
    </source>
</evidence>
<accession>A0ABW0ETB1</accession>
<comment type="caution">
    <text evidence="2">The sequence shown here is derived from an EMBL/GenBank/DDBJ whole genome shotgun (WGS) entry which is preliminary data.</text>
</comment>
<evidence type="ECO:0000256" key="1">
    <source>
        <dbReference type="SAM" id="Phobius"/>
    </source>
</evidence>
<keyword evidence="1" id="KW-1133">Transmembrane helix</keyword>